<keyword evidence="2" id="KW-1185">Reference proteome</keyword>
<dbReference type="VEuPathDB" id="FungiDB:BO82DRAFT_406630"/>
<proteinExistence type="predicted"/>
<dbReference type="EMBL" id="KZ821747">
    <property type="protein sequence ID" value="PYH77019.1"/>
    <property type="molecule type" value="Genomic_DNA"/>
</dbReference>
<evidence type="ECO:0000313" key="2">
    <source>
        <dbReference type="Proteomes" id="UP000248340"/>
    </source>
</evidence>
<accession>A0A319BZU7</accession>
<dbReference type="Proteomes" id="UP000248340">
    <property type="component" value="Unassembled WGS sequence"/>
</dbReference>
<sequence>MQNSVNRLLGTYMAYKRTLKPRTQRSTAYISHNVQHVQHGIQIIEQPFLQHEHARDPVRFIVTGRYLAVHYENSRFILERDYHWKGSIFHLSTDETEHSTIKHTLESFKVIRTTRTMSSMFVSLGHKIISRRTDSGRQTSARRCTSSLIRVTTKLEQVFISADGTDLYQPDTSFVLYAINSGFRNSGDAHNFGGELAFQSWPYNYGARFQLSSCQGKTRLSSNEGGYLVVTMGLADYLEPADDDGALMLIPRGLPSMFVLWDGDWYYAVNYLEASFSLTERVRTIKEAAVFQSVGCDVHDTL</sequence>
<organism evidence="1 2">
    <name type="scientific">Aspergillus uvarum CBS 121591</name>
    <dbReference type="NCBI Taxonomy" id="1448315"/>
    <lineage>
        <taxon>Eukaryota</taxon>
        <taxon>Fungi</taxon>
        <taxon>Dikarya</taxon>
        <taxon>Ascomycota</taxon>
        <taxon>Pezizomycotina</taxon>
        <taxon>Eurotiomycetes</taxon>
        <taxon>Eurotiomycetidae</taxon>
        <taxon>Eurotiales</taxon>
        <taxon>Aspergillaceae</taxon>
        <taxon>Aspergillus</taxon>
        <taxon>Aspergillus subgen. Circumdati</taxon>
    </lineage>
</organism>
<gene>
    <name evidence="1" type="ORF">BO82DRAFT_406630</name>
</gene>
<dbReference type="OrthoDB" id="4215089at2759"/>
<name>A0A319BZU7_9EURO</name>
<reference evidence="1 2" key="1">
    <citation type="submission" date="2016-12" db="EMBL/GenBank/DDBJ databases">
        <title>The genomes of Aspergillus section Nigri reveals drivers in fungal speciation.</title>
        <authorList>
            <consortium name="DOE Joint Genome Institute"/>
            <person name="Vesth T.C."/>
            <person name="Nybo J."/>
            <person name="Theobald S."/>
            <person name="Brandl J."/>
            <person name="Frisvad J.C."/>
            <person name="Nielsen K.F."/>
            <person name="Lyhne E.K."/>
            <person name="Kogle M.E."/>
            <person name="Kuo A."/>
            <person name="Riley R."/>
            <person name="Clum A."/>
            <person name="Nolan M."/>
            <person name="Lipzen A."/>
            <person name="Salamov A."/>
            <person name="Henrissat B."/>
            <person name="Wiebenga A."/>
            <person name="De Vries R.P."/>
            <person name="Grigoriev I.V."/>
            <person name="Mortensen U.H."/>
            <person name="Andersen M.R."/>
            <person name="Baker S.E."/>
        </authorList>
    </citation>
    <scope>NUCLEOTIDE SEQUENCE [LARGE SCALE GENOMIC DNA]</scope>
    <source>
        <strain evidence="1 2">CBS 121591</strain>
    </source>
</reference>
<dbReference type="RefSeq" id="XP_025487219.1">
    <property type="nucleotide sequence ID" value="XM_025639577.1"/>
</dbReference>
<evidence type="ECO:0000313" key="1">
    <source>
        <dbReference type="EMBL" id="PYH77019.1"/>
    </source>
</evidence>
<dbReference type="AlphaFoldDB" id="A0A319BZU7"/>
<protein>
    <submittedName>
        <fullName evidence="1">Uncharacterized protein</fullName>
    </submittedName>
</protein>
<dbReference type="GeneID" id="37142319"/>